<dbReference type="Gene3D" id="3.40.50.2300">
    <property type="match status" value="1"/>
</dbReference>
<dbReference type="InterPro" id="IPR001789">
    <property type="entry name" value="Sig_transdc_resp-reg_receiver"/>
</dbReference>
<dbReference type="Proteomes" id="UP000267268">
    <property type="component" value="Chromosome 1"/>
</dbReference>
<name>A0A3Q9FS52_9BACT</name>
<sequence>MTMAFTNGVEQPTVQKAIVVDDNVINAHYLKKMLTDEGLEITVISDTSQLFKLSNEVAVKMVFLNEETLGGQMNETIDRLSQIAEDTNHSITIVGTTPYSLEGARKKLLSMGAAYALSTPIYKNHLEEIIRTSTKEKNPS</sequence>
<evidence type="ECO:0000259" key="2">
    <source>
        <dbReference type="PROSITE" id="PS50110"/>
    </source>
</evidence>
<dbReference type="KEGG" id="fll:EI427_14985"/>
<dbReference type="InterPro" id="IPR011006">
    <property type="entry name" value="CheY-like_superfamily"/>
</dbReference>
<evidence type="ECO:0000313" key="3">
    <source>
        <dbReference type="EMBL" id="AZQ63483.1"/>
    </source>
</evidence>
<evidence type="ECO:0000313" key="4">
    <source>
        <dbReference type="Proteomes" id="UP000267268"/>
    </source>
</evidence>
<reference evidence="3 4" key="1">
    <citation type="submission" date="2018-12" db="EMBL/GenBank/DDBJ databases">
        <title>Flammeovirga pectinis sp. nov., isolated from the gut of the Korean scallop, Patinopecten yessoensis.</title>
        <authorList>
            <person name="Bae J.-W."/>
            <person name="Jeong Y.-S."/>
            <person name="Kang W."/>
        </authorList>
    </citation>
    <scope>NUCLEOTIDE SEQUENCE [LARGE SCALE GENOMIC DNA]</scope>
    <source>
        <strain evidence="3 4">L12M1</strain>
    </source>
</reference>
<dbReference type="PROSITE" id="PS50110">
    <property type="entry name" value="RESPONSE_REGULATORY"/>
    <property type="match status" value="1"/>
</dbReference>
<feature type="domain" description="Response regulatory" evidence="2">
    <location>
        <begin position="16"/>
        <end position="134"/>
    </location>
</feature>
<dbReference type="EMBL" id="CP034562">
    <property type="protein sequence ID" value="AZQ63483.1"/>
    <property type="molecule type" value="Genomic_DNA"/>
</dbReference>
<gene>
    <name evidence="3" type="ORF">EI427_14985</name>
</gene>
<dbReference type="Pfam" id="PF00072">
    <property type="entry name" value="Response_reg"/>
    <property type="match status" value="1"/>
</dbReference>
<organism evidence="3 4">
    <name type="scientific">Flammeovirga pectinis</name>
    <dbReference type="NCBI Taxonomy" id="2494373"/>
    <lineage>
        <taxon>Bacteria</taxon>
        <taxon>Pseudomonadati</taxon>
        <taxon>Bacteroidota</taxon>
        <taxon>Cytophagia</taxon>
        <taxon>Cytophagales</taxon>
        <taxon>Flammeovirgaceae</taxon>
        <taxon>Flammeovirga</taxon>
    </lineage>
</organism>
<keyword evidence="4" id="KW-1185">Reference proteome</keyword>
<evidence type="ECO:0000256" key="1">
    <source>
        <dbReference type="PROSITE-ProRule" id="PRU00169"/>
    </source>
</evidence>
<proteinExistence type="predicted"/>
<dbReference type="AlphaFoldDB" id="A0A3Q9FS52"/>
<dbReference type="RefSeq" id="WP_126616105.1">
    <property type="nucleotide sequence ID" value="NZ_CP034562.1"/>
</dbReference>
<protein>
    <submittedName>
        <fullName evidence="3">Response regulator</fullName>
    </submittedName>
</protein>
<dbReference type="GO" id="GO:0000160">
    <property type="term" value="P:phosphorelay signal transduction system"/>
    <property type="evidence" value="ECO:0007669"/>
    <property type="project" value="InterPro"/>
</dbReference>
<accession>A0A3Q9FS52</accession>
<comment type="caution">
    <text evidence="1">Lacks conserved residue(s) required for the propagation of feature annotation.</text>
</comment>
<dbReference type="SUPFAM" id="SSF52172">
    <property type="entry name" value="CheY-like"/>
    <property type="match status" value="1"/>
</dbReference>
<dbReference type="OrthoDB" id="979316at2"/>